<keyword evidence="2" id="KW-1185">Reference proteome</keyword>
<organism evidence="1 2">
    <name type="scientific">Scortum barcoo</name>
    <name type="common">barcoo grunter</name>
    <dbReference type="NCBI Taxonomy" id="214431"/>
    <lineage>
        <taxon>Eukaryota</taxon>
        <taxon>Metazoa</taxon>
        <taxon>Chordata</taxon>
        <taxon>Craniata</taxon>
        <taxon>Vertebrata</taxon>
        <taxon>Euteleostomi</taxon>
        <taxon>Actinopterygii</taxon>
        <taxon>Neopterygii</taxon>
        <taxon>Teleostei</taxon>
        <taxon>Neoteleostei</taxon>
        <taxon>Acanthomorphata</taxon>
        <taxon>Eupercaria</taxon>
        <taxon>Centrarchiformes</taxon>
        <taxon>Terapontoidei</taxon>
        <taxon>Terapontidae</taxon>
        <taxon>Scortum</taxon>
    </lineage>
</organism>
<reference evidence="1" key="1">
    <citation type="submission" date="2022-04" db="EMBL/GenBank/DDBJ databases">
        <title>Jade perch genome.</title>
        <authorList>
            <person name="Chao B."/>
        </authorList>
    </citation>
    <scope>NUCLEOTIDE SEQUENCE</scope>
    <source>
        <strain evidence="1">CB-2022</strain>
    </source>
</reference>
<gene>
    <name evidence="1" type="ORF">L3Q82_019269</name>
</gene>
<protein>
    <submittedName>
        <fullName evidence="1">Uncharacterized protein</fullName>
    </submittedName>
</protein>
<evidence type="ECO:0000313" key="2">
    <source>
        <dbReference type="Proteomes" id="UP000831701"/>
    </source>
</evidence>
<dbReference type="Proteomes" id="UP000831701">
    <property type="component" value="Chromosome 23"/>
</dbReference>
<accession>A0ACB8VC75</accession>
<evidence type="ECO:0000313" key="1">
    <source>
        <dbReference type="EMBL" id="KAI3353231.1"/>
    </source>
</evidence>
<sequence length="390" mass="41825">MLCYNFCYSLKESLPTKSNDYQHLQSAALHSAPVTSKDPSSIAAVQLRVPDTNTPANPKTQERSSTNNPLSSEYSLFELETFFTRWAPDNDSGSTPGGPSCSFTTDDSAECDQDGVIIVEAEPQPQHVLQAPQGSGSSVKMSGGRSFSSVTERSRVHLQPPVSQALSAVSSVSIPVRMQAPSSQTPWSRTSSMIRSAQAQLLQQQHCHSSGTSQQQHIIPSAQTTLSTAAVSNTVSADKTSISGISSATRTMSSTVAAQLALPVRGSTALAATAAPHRASLLAHHNQSQATNIVPSERRRKSYVCRACGKAFSGLSNLEAHERVHTGEKPFRCDTCGKRFSEAGNLKKHQRVHTGEKPFSCDQCGKRFAWICNLRTHQQSATGCGPQARG</sequence>
<dbReference type="EMBL" id="CM041553">
    <property type="protein sequence ID" value="KAI3353231.1"/>
    <property type="molecule type" value="Genomic_DNA"/>
</dbReference>
<name>A0ACB8VC75_9TELE</name>
<feature type="non-terminal residue" evidence="1">
    <location>
        <position position="390"/>
    </location>
</feature>
<comment type="caution">
    <text evidence="1">The sequence shown here is derived from an EMBL/GenBank/DDBJ whole genome shotgun (WGS) entry which is preliminary data.</text>
</comment>
<proteinExistence type="predicted"/>